<evidence type="ECO:0000259" key="1">
    <source>
        <dbReference type="Pfam" id="PF07883"/>
    </source>
</evidence>
<comment type="caution">
    <text evidence="2">The sequence shown here is derived from an EMBL/GenBank/DDBJ whole genome shotgun (WGS) entry which is preliminary data.</text>
</comment>
<evidence type="ECO:0000313" key="3">
    <source>
        <dbReference type="Proteomes" id="UP000239895"/>
    </source>
</evidence>
<dbReference type="PANTHER" id="PTHR37694:SF1">
    <property type="entry name" value="SLR8022 PROTEIN"/>
    <property type="match status" value="1"/>
</dbReference>
<feature type="domain" description="Cupin type-2" evidence="1">
    <location>
        <begin position="56"/>
        <end position="112"/>
    </location>
</feature>
<dbReference type="InterPro" id="IPR011051">
    <property type="entry name" value="RmlC_Cupin_sf"/>
</dbReference>
<dbReference type="InterPro" id="IPR013096">
    <property type="entry name" value="Cupin_2"/>
</dbReference>
<reference evidence="2 3" key="1">
    <citation type="submission" date="2018-03" db="EMBL/GenBank/DDBJ databases">
        <title>Comparative analysis of microorganisms from saline springs in Andes Mountain Range, Colombia.</title>
        <authorList>
            <person name="Rubin E."/>
        </authorList>
    </citation>
    <scope>NUCLEOTIDE SEQUENCE [LARGE SCALE GENOMIC DNA]</scope>
    <source>
        <strain evidence="2 3">CG 23</strain>
    </source>
</reference>
<dbReference type="RefSeq" id="WP_243400813.1">
    <property type="nucleotide sequence ID" value="NZ_PVTX01000001.1"/>
</dbReference>
<organism evidence="2 3">
    <name type="scientific">Isoptericola halotolerans</name>
    <dbReference type="NCBI Taxonomy" id="300560"/>
    <lineage>
        <taxon>Bacteria</taxon>
        <taxon>Bacillati</taxon>
        <taxon>Actinomycetota</taxon>
        <taxon>Actinomycetes</taxon>
        <taxon>Micrococcales</taxon>
        <taxon>Promicromonosporaceae</taxon>
        <taxon>Isoptericola</taxon>
    </lineage>
</organism>
<dbReference type="PANTHER" id="PTHR37694">
    <property type="entry name" value="SLR8022 PROTEIN"/>
    <property type="match status" value="1"/>
</dbReference>
<keyword evidence="3" id="KW-1185">Reference proteome</keyword>
<dbReference type="Proteomes" id="UP000239895">
    <property type="component" value="Unassembled WGS sequence"/>
</dbReference>
<sequence length="126" mass="13461">MRASLDVDRPEPAMESLSLSALTDELMTTARQTNGRAARTVRGGHDHALRQVVSVLTAGHDMNEHDSPDEATVQVLRGRVRLVAGDESWEGTPGDFVVVPPVRHRVEALEDSSILLTALAAGAVGD</sequence>
<gene>
    <name evidence="2" type="ORF">BCL65_101653</name>
</gene>
<protein>
    <recommendedName>
        <fullName evidence="1">Cupin type-2 domain-containing protein</fullName>
    </recommendedName>
</protein>
<dbReference type="Pfam" id="PF07883">
    <property type="entry name" value="Cupin_2"/>
    <property type="match status" value="1"/>
</dbReference>
<proteinExistence type="predicted"/>
<dbReference type="SUPFAM" id="SSF51182">
    <property type="entry name" value="RmlC-like cupins"/>
    <property type="match status" value="1"/>
</dbReference>
<accession>A0ABX5EJ68</accession>
<name>A0ABX5EJ68_9MICO</name>
<evidence type="ECO:0000313" key="2">
    <source>
        <dbReference type="EMBL" id="PRZ10508.1"/>
    </source>
</evidence>
<dbReference type="InterPro" id="IPR014710">
    <property type="entry name" value="RmlC-like_jellyroll"/>
</dbReference>
<dbReference type="Gene3D" id="2.60.120.10">
    <property type="entry name" value="Jelly Rolls"/>
    <property type="match status" value="1"/>
</dbReference>
<dbReference type="EMBL" id="PVTX01000001">
    <property type="protein sequence ID" value="PRZ10508.1"/>
    <property type="molecule type" value="Genomic_DNA"/>
</dbReference>